<name>A0A8E0RKU9_9TREM</name>
<dbReference type="CDD" id="cd00159">
    <property type="entry name" value="RhoGAP"/>
    <property type="match status" value="1"/>
</dbReference>
<organism evidence="3 4">
    <name type="scientific">Fasciolopsis buskii</name>
    <dbReference type="NCBI Taxonomy" id="27845"/>
    <lineage>
        <taxon>Eukaryota</taxon>
        <taxon>Metazoa</taxon>
        <taxon>Spiralia</taxon>
        <taxon>Lophotrochozoa</taxon>
        <taxon>Platyhelminthes</taxon>
        <taxon>Trematoda</taxon>
        <taxon>Digenea</taxon>
        <taxon>Plagiorchiida</taxon>
        <taxon>Echinostomata</taxon>
        <taxon>Echinostomatoidea</taxon>
        <taxon>Fasciolidae</taxon>
        <taxon>Fasciolopsis</taxon>
    </lineage>
</organism>
<evidence type="ECO:0000313" key="3">
    <source>
        <dbReference type="EMBL" id="KAA0183784.1"/>
    </source>
</evidence>
<dbReference type="PANTHER" id="PTHR12552:SF1">
    <property type="entry name" value="RHO GTPASE-ACTIVATING PROTEIN GRAF"/>
    <property type="match status" value="1"/>
</dbReference>
<dbReference type="SMART" id="SM00324">
    <property type="entry name" value="RhoGAP"/>
    <property type="match status" value="1"/>
</dbReference>
<dbReference type="PANTHER" id="PTHR12552">
    <property type="entry name" value="OLIGOPHRENIN 1"/>
    <property type="match status" value="1"/>
</dbReference>
<proteinExistence type="predicted"/>
<keyword evidence="4" id="KW-1185">Reference proteome</keyword>
<dbReference type="SUPFAM" id="SSF48350">
    <property type="entry name" value="GTPase activation domain, GAP"/>
    <property type="match status" value="1"/>
</dbReference>
<evidence type="ECO:0000259" key="2">
    <source>
        <dbReference type="PROSITE" id="PS50238"/>
    </source>
</evidence>
<dbReference type="GO" id="GO:0007165">
    <property type="term" value="P:signal transduction"/>
    <property type="evidence" value="ECO:0007669"/>
    <property type="project" value="InterPro"/>
</dbReference>
<dbReference type="Proteomes" id="UP000728185">
    <property type="component" value="Unassembled WGS sequence"/>
</dbReference>
<dbReference type="OrthoDB" id="3183924at2759"/>
<sequence>MASVVFVIVAPTGVSVHYLSECDVHLLTGTVKYFVRHLDEPLMTFKLYDNVVAAVKRSPEERLEQLRHILDLLPSKNREVLRILMIHLAKVASCSTRNNMTSSNLAIVFAPSLMRSQEESVAAIMNTKFSSTAVELMIDNCSTLFGSSLPSSTSAAPFSIEPVYSTPVVNNPVGVTEFLSAPSRSANTPVDKPARLNRDVVRRKPTAPPAPSYLPRPPPPTPSPVPGVSTSFPSNVSSDGSPSTDFHQHGQQPPPKTALPKPILETPHSNVLPRAVAIITPRMATEQGLTLSEPASEIK</sequence>
<evidence type="ECO:0000256" key="1">
    <source>
        <dbReference type="SAM" id="MobiDB-lite"/>
    </source>
</evidence>
<dbReference type="EMBL" id="LUCM01011572">
    <property type="protein sequence ID" value="KAA0183784.1"/>
    <property type="molecule type" value="Genomic_DNA"/>
</dbReference>
<dbReference type="InterPro" id="IPR008936">
    <property type="entry name" value="Rho_GTPase_activation_prot"/>
</dbReference>
<gene>
    <name evidence="3" type="ORF">FBUS_09702</name>
</gene>
<feature type="compositionally biased region" description="Polar residues" evidence="1">
    <location>
        <begin position="235"/>
        <end position="251"/>
    </location>
</feature>
<protein>
    <submittedName>
        <fullName evidence="3">Rho GTPase-activating protein 26</fullName>
    </submittedName>
</protein>
<feature type="compositionally biased region" description="Pro residues" evidence="1">
    <location>
        <begin position="206"/>
        <end position="225"/>
    </location>
</feature>
<dbReference type="GO" id="GO:0005096">
    <property type="term" value="F:GTPase activator activity"/>
    <property type="evidence" value="ECO:0007669"/>
    <property type="project" value="InterPro"/>
</dbReference>
<dbReference type="InterPro" id="IPR047234">
    <property type="entry name" value="GRAF_fam"/>
</dbReference>
<evidence type="ECO:0000313" key="4">
    <source>
        <dbReference type="Proteomes" id="UP000728185"/>
    </source>
</evidence>
<reference evidence="3" key="1">
    <citation type="submission" date="2019-05" db="EMBL/GenBank/DDBJ databases">
        <title>Annotation for the trematode Fasciolopsis buski.</title>
        <authorList>
            <person name="Choi Y.-J."/>
        </authorList>
    </citation>
    <scope>NUCLEOTIDE SEQUENCE</scope>
    <source>
        <strain evidence="3">HT</strain>
        <tissue evidence="3">Whole worm</tissue>
    </source>
</reference>
<dbReference type="InterPro" id="IPR000198">
    <property type="entry name" value="RhoGAP_dom"/>
</dbReference>
<feature type="compositionally biased region" description="Basic and acidic residues" evidence="1">
    <location>
        <begin position="192"/>
        <end position="202"/>
    </location>
</feature>
<accession>A0A8E0RKU9</accession>
<feature type="domain" description="Rho-GAP" evidence="2">
    <location>
        <begin position="1"/>
        <end position="145"/>
    </location>
</feature>
<dbReference type="PROSITE" id="PS50238">
    <property type="entry name" value="RHOGAP"/>
    <property type="match status" value="1"/>
</dbReference>
<feature type="region of interest" description="Disordered" evidence="1">
    <location>
        <begin position="183"/>
        <end position="268"/>
    </location>
</feature>
<dbReference type="Gene3D" id="1.10.555.10">
    <property type="entry name" value="Rho GTPase activation protein"/>
    <property type="match status" value="1"/>
</dbReference>
<dbReference type="Pfam" id="PF00620">
    <property type="entry name" value="RhoGAP"/>
    <property type="match status" value="1"/>
</dbReference>
<dbReference type="AlphaFoldDB" id="A0A8E0RKU9"/>
<comment type="caution">
    <text evidence="3">The sequence shown here is derived from an EMBL/GenBank/DDBJ whole genome shotgun (WGS) entry which is preliminary data.</text>
</comment>